<dbReference type="HOGENOM" id="CLU_1570058_0_0_6"/>
<dbReference type="EMBL" id="DAASTS010000002">
    <property type="protein sequence ID" value="HAE6985066.1"/>
    <property type="molecule type" value="Genomic_DNA"/>
</dbReference>
<protein>
    <submittedName>
        <fullName evidence="1">Exported protein</fullName>
    </submittedName>
</protein>
<dbReference type="RefSeq" id="WP_001151810.1">
    <property type="nucleotide sequence ID" value="NC_006511.1"/>
</dbReference>
<dbReference type="Proteomes" id="UP000008185">
    <property type="component" value="Chromosome"/>
</dbReference>
<dbReference type="AlphaFoldDB" id="A0A0H2WSF8"/>
<name>A0A0H2WSF8_SALPA</name>
<reference evidence="2" key="3">
    <citation type="submission" date="2018-07" db="EMBL/GenBank/DDBJ databases">
        <authorList>
            <consortium name="NCBI Pathogen Detection Project"/>
        </authorList>
    </citation>
    <scope>NUCLEOTIDE SEQUENCE</scope>
    <source>
        <strain evidence="2">ATCC 9150</strain>
    </source>
</reference>
<proteinExistence type="predicted"/>
<evidence type="ECO:0000313" key="2">
    <source>
        <dbReference type="EMBL" id="HAE6985066.1"/>
    </source>
</evidence>
<accession>A0A0H2WSF8</accession>
<dbReference type="EMBL" id="CP000026">
    <property type="protein sequence ID" value="AAV78822.1"/>
    <property type="molecule type" value="Genomic_DNA"/>
</dbReference>
<organism evidence="1 3">
    <name type="scientific">Salmonella paratyphi A (strain ATCC 9150 / SARB42)</name>
    <dbReference type="NCBI Taxonomy" id="295319"/>
    <lineage>
        <taxon>Bacteria</taxon>
        <taxon>Pseudomonadati</taxon>
        <taxon>Pseudomonadota</taxon>
        <taxon>Gammaproteobacteria</taxon>
        <taxon>Enterobacterales</taxon>
        <taxon>Enterobacteriaceae</taxon>
        <taxon>Salmonella</taxon>
    </lineage>
</organism>
<evidence type="ECO:0000313" key="3">
    <source>
        <dbReference type="Proteomes" id="UP000008185"/>
    </source>
</evidence>
<reference evidence="2" key="2">
    <citation type="journal article" date="2018" name="Genome Biol.">
        <title>SKESA: strategic k-mer extension for scrupulous assemblies.</title>
        <authorList>
            <person name="Souvorov A."/>
            <person name="Agarwala R."/>
            <person name="Lipman D.J."/>
        </authorList>
    </citation>
    <scope>NUCLEOTIDE SEQUENCE</scope>
    <source>
        <strain evidence="2">ATCC 9150</strain>
    </source>
</reference>
<evidence type="ECO:0000313" key="1">
    <source>
        <dbReference type="EMBL" id="AAV78822.1"/>
    </source>
</evidence>
<sequence length="167" mass="19273">MAKYIFLFIWIVTFSVSAGERGYYLFVWGNPEGKEYFKEYRADERIYAVNKSCWNERAGNSIRIVYVDTYPHGITDSLINSFLAGNNKSIINIRVSLSNFSDDQILHGFDGMLIINKKNEEIEIFTIPVVGANYSYKDKFLVNVHDFELFDGKICNALMPIDSYFSP</sequence>
<reference evidence="1 3" key="1">
    <citation type="journal article" date="2004" name="Nat. Genet.">
        <title>Comparison of genome degradation in Paratyphi A and Typhi, human-restricted serovars of Salmonella enterica that cause typhoid.</title>
        <authorList>
            <person name="McClelland M."/>
            <person name="Sanderson K.E."/>
            <person name="Clifton S.W."/>
            <person name="Latreille P."/>
            <person name="Porwollik S."/>
            <person name="Sabo A."/>
            <person name="Meyer R."/>
            <person name="Bieri T."/>
            <person name="Ozersky P."/>
            <person name="McLellan M."/>
            <person name="Harkins C.R."/>
            <person name="Wang C."/>
            <person name="Nguyen C."/>
            <person name="Berghoff A."/>
            <person name="Elliott G."/>
            <person name="Kohlberg S."/>
            <person name="Strong C."/>
            <person name="Du F."/>
            <person name="Carter J."/>
            <person name="Kremizki C."/>
            <person name="Layman D."/>
            <person name="Leonard S."/>
            <person name="Sun H."/>
            <person name="Fulton L."/>
            <person name="Nash W."/>
            <person name="Miner T."/>
            <person name="Minx P."/>
            <person name="Delehaunty K."/>
            <person name="Fronick C."/>
            <person name="Magrini V."/>
            <person name="Nhan M."/>
            <person name="Warren W."/>
            <person name="Florea L."/>
            <person name="Spieth J."/>
            <person name="Wilson R.K."/>
        </authorList>
    </citation>
    <scope>NUCLEOTIDE SEQUENCE [LARGE SCALE GENOMIC DNA]</scope>
    <source>
        <strain evidence="1">ATCC 9150</strain>
        <strain evidence="3">ATCC 9150 / SARB42</strain>
    </source>
</reference>
<dbReference type="KEGG" id="spt:SPA2985"/>
<gene>
    <name evidence="1" type="ordered locus">SPA2985</name>
    <name evidence="2" type="ORF">GNB70_000638</name>
</gene>